<name>A0A371PDF1_9ACTN</name>
<dbReference type="OrthoDB" id="9805171at2"/>
<dbReference type="RefSeq" id="WP_119703532.1">
    <property type="nucleotide sequence ID" value="NZ_JBHSOI010000001.1"/>
</dbReference>
<keyword evidence="1" id="KW-0808">Transferase</keyword>
<dbReference type="Proteomes" id="UP000265581">
    <property type="component" value="Unassembled WGS sequence"/>
</dbReference>
<dbReference type="AlphaFoldDB" id="A0A371PDF1"/>
<accession>A0A371PDF1</accession>
<dbReference type="InterPro" id="IPR029063">
    <property type="entry name" value="SAM-dependent_MTases_sf"/>
</dbReference>
<evidence type="ECO:0000313" key="1">
    <source>
        <dbReference type="EMBL" id="REK73420.1"/>
    </source>
</evidence>
<comment type="caution">
    <text evidence="1">The sequence shown here is derived from an EMBL/GenBank/DDBJ whole genome shotgun (WGS) entry which is preliminary data.</text>
</comment>
<dbReference type="GO" id="GO:0008168">
    <property type="term" value="F:methyltransferase activity"/>
    <property type="evidence" value="ECO:0007669"/>
    <property type="project" value="UniProtKB-KW"/>
</dbReference>
<dbReference type="GO" id="GO:0032259">
    <property type="term" value="P:methylation"/>
    <property type="evidence" value="ECO:0007669"/>
    <property type="project" value="UniProtKB-KW"/>
</dbReference>
<keyword evidence="2" id="KW-1185">Reference proteome</keyword>
<dbReference type="CDD" id="cd02440">
    <property type="entry name" value="AdoMet_MTases"/>
    <property type="match status" value="1"/>
</dbReference>
<dbReference type="InterPro" id="IPR050447">
    <property type="entry name" value="Erg6_SMT_methyltransf"/>
</dbReference>
<dbReference type="Gene3D" id="3.40.50.150">
    <property type="entry name" value="Vaccinia Virus protein VP39"/>
    <property type="match status" value="1"/>
</dbReference>
<dbReference type="SUPFAM" id="SSF53335">
    <property type="entry name" value="S-adenosyl-L-methionine-dependent methyltransferases"/>
    <property type="match status" value="1"/>
</dbReference>
<dbReference type="PANTHER" id="PTHR44068">
    <property type="entry name" value="ZGC:194242"/>
    <property type="match status" value="1"/>
</dbReference>
<sequence>MSTDTHEPAAHYDRVMAAWQLLLGDELHYGVFEHGDEPLDVGTAALTSRMIDAADLRPGLRVLDVGCGSGAPARTIAAGFGVEVVGITTSAVGVDTARARTAEAAVGAVTFEQRDGTDNGFDDASFDRVWVMESAHLMRDKDALVAECARVLRPGGRMVLCDLVGHREIGFAEVRERRADFAVLREAFGDAHFASLEGFAALASAHGLDVDRSDDLTSATLPTFDRWRANADAHRDEVVALIGAAGHDAFVRSCDLLEAFWRDGTFGYGLVSATKAPARSSVS</sequence>
<organism evidence="1 2">
    <name type="scientific">Aeromicrobium endophyticum</name>
    <dbReference type="NCBI Taxonomy" id="2292704"/>
    <lineage>
        <taxon>Bacteria</taxon>
        <taxon>Bacillati</taxon>
        <taxon>Actinomycetota</taxon>
        <taxon>Actinomycetes</taxon>
        <taxon>Propionibacteriales</taxon>
        <taxon>Nocardioidaceae</taxon>
        <taxon>Aeromicrobium</taxon>
    </lineage>
</organism>
<reference evidence="1 2" key="1">
    <citation type="submission" date="2018-08" db="EMBL/GenBank/DDBJ databases">
        <title>Aeromicrobium sp. M2KJ-4, whole genome shotgun sequence.</title>
        <authorList>
            <person name="Tuo L."/>
        </authorList>
    </citation>
    <scope>NUCLEOTIDE SEQUENCE [LARGE SCALE GENOMIC DNA]</scope>
    <source>
        <strain evidence="1 2">M2KJ-4</strain>
    </source>
</reference>
<evidence type="ECO:0000313" key="2">
    <source>
        <dbReference type="Proteomes" id="UP000265581"/>
    </source>
</evidence>
<dbReference type="EMBL" id="QUBR01000001">
    <property type="protein sequence ID" value="REK73420.1"/>
    <property type="molecule type" value="Genomic_DNA"/>
</dbReference>
<dbReference type="PANTHER" id="PTHR44068:SF11">
    <property type="entry name" value="GERANYL DIPHOSPHATE 2-C-METHYLTRANSFERASE"/>
    <property type="match status" value="1"/>
</dbReference>
<keyword evidence="1" id="KW-0489">Methyltransferase</keyword>
<proteinExistence type="predicted"/>
<gene>
    <name evidence="1" type="ORF">DX116_07695</name>
</gene>
<protein>
    <submittedName>
        <fullName evidence="1">Methyltransferase domain-containing protein</fullName>
    </submittedName>
</protein>
<dbReference type="Pfam" id="PF02353">
    <property type="entry name" value="CMAS"/>
    <property type="match status" value="1"/>
</dbReference>